<feature type="domain" description="HTH merR-type" evidence="1">
    <location>
        <begin position="11"/>
        <end position="73"/>
    </location>
</feature>
<evidence type="ECO:0000313" key="3">
    <source>
        <dbReference type="Proteomes" id="UP000231019"/>
    </source>
</evidence>
<dbReference type="Gene3D" id="1.10.1660.10">
    <property type="match status" value="1"/>
</dbReference>
<reference evidence="2 3" key="1">
    <citation type="submission" date="2017-09" db="EMBL/GenBank/DDBJ databases">
        <title>Depth-based differentiation of microbial function through sediment-hosted aquifers and enrichment of novel symbionts in the deep terrestrial subsurface.</title>
        <authorList>
            <person name="Probst A.J."/>
            <person name="Ladd B."/>
            <person name="Jarett J.K."/>
            <person name="Geller-Mcgrath D.E."/>
            <person name="Sieber C.M."/>
            <person name="Emerson J.B."/>
            <person name="Anantharaman K."/>
            <person name="Thomas B.C."/>
            <person name="Malmstrom R."/>
            <person name="Stieglmeier M."/>
            <person name="Klingl A."/>
            <person name="Woyke T."/>
            <person name="Ryan C.M."/>
            <person name="Banfield J.F."/>
        </authorList>
    </citation>
    <scope>NUCLEOTIDE SEQUENCE [LARGE SCALE GENOMIC DNA]</scope>
    <source>
        <strain evidence="2">CG17_big_fil_post_rev_8_21_14_2_50_48_46</strain>
    </source>
</reference>
<dbReference type="Proteomes" id="UP000231019">
    <property type="component" value="Unassembled WGS sequence"/>
</dbReference>
<proteinExistence type="predicted"/>
<evidence type="ECO:0000259" key="1">
    <source>
        <dbReference type="Pfam" id="PF13411"/>
    </source>
</evidence>
<dbReference type="EMBL" id="PFFQ01000064">
    <property type="protein sequence ID" value="PIW14139.1"/>
    <property type="molecule type" value="Genomic_DNA"/>
</dbReference>
<dbReference type="InterPro" id="IPR000551">
    <property type="entry name" value="MerR-type_HTH_dom"/>
</dbReference>
<dbReference type="GO" id="GO:0006355">
    <property type="term" value="P:regulation of DNA-templated transcription"/>
    <property type="evidence" value="ECO:0007669"/>
    <property type="project" value="InterPro"/>
</dbReference>
<protein>
    <recommendedName>
        <fullName evidence="1">HTH merR-type domain-containing protein</fullName>
    </recommendedName>
</protein>
<sequence>MNVEKVFMKEYSSDMIASQIGVPQQAVESWAEEFRIPFQQRGVSRNFEQEAFDVLKTIKNLKDCNRGFDTIRQKIEVTHPAVWDGPPASGLPSAQALEKLIGETVERCLDQKWEQLMGQIGNLNDLAEKFAQASYTIGQMTEQARALEEINSRLRAQLKILPSPDEWTELQEREKLYKKLLYDLHSRVQRLEYGDQVVETPLAVEGLPVIGAEVMERDTLI</sequence>
<dbReference type="Pfam" id="PF13411">
    <property type="entry name" value="MerR_1"/>
    <property type="match status" value="1"/>
</dbReference>
<accession>A0A2M7FZ94</accession>
<organism evidence="2 3">
    <name type="scientific">bacterium (Candidatus Blackallbacteria) CG17_big_fil_post_rev_8_21_14_2_50_48_46</name>
    <dbReference type="NCBI Taxonomy" id="2014261"/>
    <lineage>
        <taxon>Bacteria</taxon>
        <taxon>Candidatus Blackallbacteria</taxon>
    </lineage>
</organism>
<name>A0A2M7FZ94_9BACT</name>
<evidence type="ECO:0000313" key="2">
    <source>
        <dbReference type="EMBL" id="PIW14139.1"/>
    </source>
</evidence>
<comment type="caution">
    <text evidence="2">The sequence shown here is derived from an EMBL/GenBank/DDBJ whole genome shotgun (WGS) entry which is preliminary data.</text>
</comment>
<dbReference type="AlphaFoldDB" id="A0A2M7FZ94"/>
<dbReference type="GO" id="GO:0003677">
    <property type="term" value="F:DNA binding"/>
    <property type="evidence" value="ECO:0007669"/>
    <property type="project" value="InterPro"/>
</dbReference>
<gene>
    <name evidence="2" type="ORF">COW36_23100</name>
</gene>